<organism evidence="2 3">
    <name type="scientific">Nakamurella flavida</name>
    <dbReference type="NCBI Taxonomy" id="363630"/>
    <lineage>
        <taxon>Bacteria</taxon>
        <taxon>Bacillati</taxon>
        <taxon>Actinomycetota</taxon>
        <taxon>Actinomycetes</taxon>
        <taxon>Nakamurellales</taxon>
        <taxon>Nakamurellaceae</taxon>
        <taxon>Nakamurella</taxon>
    </lineage>
</organism>
<keyword evidence="1" id="KW-0812">Transmembrane</keyword>
<dbReference type="PANTHER" id="PTHR37305">
    <property type="entry name" value="INTEGRAL MEMBRANE PROTEIN-RELATED"/>
    <property type="match status" value="1"/>
</dbReference>
<comment type="caution">
    <text evidence="2">The sequence shown here is derived from an EMBL/GenBank/DDBJ whole genome shotgun (WGS) entry which is preliminary data.</text>
</comment>
<keyword evidence="3" id="KW-1185">Reference proteome</keyword>
<dbReference type="PANTHER" id="PTHR37305:SF1">
    <property type="entry name" value="MEMBRANE PROTEIN"/>
    <property type="match status" value="1"/>
</dbReference>
<proteinExistence type="predicted"/>
<dbReference type="AlphaFoldDB" id="A0A938YIL3"/>
<feature type="transmembrane region" description="Helical" evidence="1">
    <location>
        <begin position="136"/>
        <end position="157"/>
    </location>
</feature>
<keyword evidence="1" id="KW-0472">Membrane</keyword>
<feature type="transmembrane region" description="Helical" evidence="1">
    <location>
        <begin position="18"/>
        <end position="38"/>
    </location>
</feature>
<evidence type="ECO:0000313" key="3">
    <source>
        <dbReference type="Proteomes" id="UP000663801"/>
    </source>
</evidence>
<dbReference type="RefSeq" id="WP_205256743.1">
    <property type="nucleotide sequence ID" value="NZ_BAAAPV010000004.1"/>
</dbReference>
<evidence type="ECO:0000256" key="1">
    <source>
        <dbReference type="SAM" id="Phobius"/>
    </source>
</evidence>
<gene>
    <name evidence="2" type="ORF">JL107_09275</name>
</gene>
<feature type="transmembrane region" description="Helical" evidence="1">
    <location>
        <begin position="164"/>
        <end position="187"/>
    </location>
</feature>
<feature type="transmembrane region" description="Helical" evidence="1">
    <location>
        <begin position="91"/>
        <end position="116"/>
    </location>
</feature>
<dbReference type="EMBL" id="JAERWL010000008">
    <property type="protein sequence ID" value="MBM9476632.1"/>
    <property type="molecule type" value="Genomic_DNA"/>
</dbReference>
<keyword evidence="1" id="KW-1133">Transmembrane helix</keyword>
<dbReference type="Proteomes" id="UP000663801">
    <property type="component" value="Unassembled WGS sequence"/>
</dbReference>
<protein>
    <submittedName>
        <fullName evidence="2">ABC transporter permease</fullName>
    </submittedName>
</protein>
<sequence>MTLVNVERIKLFTTRSPYWCLAAVFVAVLGFAVIFGSVDGGRQASTSVSQLGFNLGLPIFMVLAALAVTTEYRFGTIRSTFLAVPQRPKVLIAKTVLLAVLGGVVGVVGGLAAYSLTKTLAGDASTDLQLSTGADYRIVLGHGVLLAVGAIIAVAVATMVRQSAGAIAIVLLWPFLAEQLFSLIPTIGPKVQPWLPFSAANAFVSGGSTSPFGPTNGPTPIQGLLVFVGSAVVLWVLALVLLQRRDA</sequence>
<feature type="transmembrane region" description="Helical" evidence="1">
    <location>
        <begin position="50"/>
        <end position="70"/>
    </location>
</feature>
<evidence type="ECO:0000313" key="2">
    <source>
        <dbReference type="EMBL" id="MBM9476632.1"/>
    </source>
</evidence>
<name>A0A938YIL3_9ACTN</name>
<reference evidence="2" key="1">
    <citation type="submission" date="2021-01" db="EMBL/GenBank/DDBJ databases">
        <title>KCTC 19127 draft genome.</title>
        <authorList>
            <person name="An D."/>
        </authorList>
    </citation>
    <scope>NUCLEOTIDE SEQUENCE</scope>
    <source>
        <strain evidence="2">KCTC 19127</strain>
    </source>
</reference>
<accession>A0A938YIL3</accession>
<feature type="transmembrane region" description="Helical" evidence="1">
    <location>
        <begin position="221"/>
        <end position="242"/>
    </location>
</feature>